<keyword evidence="1" id="KW-0812">Transmembrane</keyword>
<keyword evidence="1" id="KW-0472">Membrane</keyword>
<evidence type="ECO:0000313" key="2">
    <source>
        <dbReference type="EMBL" id="SFH69069.1"/>
    </source>
</evidence>
<proteinExistence type="predicted"/>
<reference evidence="2 3" key="1">
    <citation type="submission" date="2016-10" db="EMBL/GenBank/DDBJ databases">
        <authorList>
            <person name="Varghese N."/>
            <person name="Submissions S."/>
        </authorList>
    </citation>
    <scope>NUCLEOTIDE SEQUENCE [LARGE SCALE GENOMIC DNA]</scope>
    <source>
        <strain evidence="2 3">CGMCC 1.6377</strain>
    </source>
</reference>
<dbReference type="RefSeq" id="WP_149785216.1">
    <property type="nucleotide sequence ID" value="NZ_BAAADP010000002.1"/>
</dbReference>
<dbReference type="OrthoDB" id="321779at2157"/>
<accession>A0A1I3C4H6</accession>
<sequence>MSTDFGTARHVRNGIRYVAVGVVLLAAWNFLAPHAGAPSWAPYLDILPVIVGRTETSGLVNGTHIGVLAVAAVVVMKV</sequence>
<keyword evidence="3" id="KW-1185">Reference proteome</keyword>
<dbReference type="Proteomes" id="UP000323537">
    <property type="component" value="Unassembled WGS sequence"/>
</dbReference>
<keyword evidence="1" id="KW-1133">Transmembrane helix</keyword>
<protein>
    <submittedName>
        <fullName evidence="2">Uncharacterized protein</fullName>
    </submittedName>
</protein>
<name>A0A1I3C4H6_9EURY</name>
<evidence type="ECO:0000256" key="1">
    <source>
        <dbReference type="SAM" id="Phobius"/>
    </source>
</evidence>
<organism evidence="2 3">
    <name type="scientific">Halorubrum aquaticum</name>
    <dbReference type="NCBI Taxonomy" id="387340"/>
    <lineage>
        <taxon>Archaea</taxon>
        <taxon>Methanobacteriati</taxon>
        <taxon>Methanobacteriota</taxon>
        <taxon>Stenosarchaea group</taxon>
        <taxon>Halobacteria</taxon>
        <taxon>Halobacteriales</taxon>
        <taxon>Haloferacaceae</taxon>
        <taxon>Halorubrum</taxon>
    </lineage>
</organism>
<gene>
    <name evidence="2" type="ORF">SAMN04488066_11840</name>
</gene>
<feature type="transmembrane region" description="Helical" evidence="1">
    <location>
        <begin position="17"/>
        <end position="36"/>
    </location>
</feature>
<dbReference type="AlphaFoldDB" id="A0A1I3C4H6"/>
<dbReference type="EMBL" id="FOPZ01000018">
    <property type="protein sequence ID" value="SFH69069.1"/>
    <property type="molecule type" value="Genomic_DNA"/>
</dbReference>
<evidence type="ECO:0000313" key="3">
    <source>
        <dbReference type="Proteomes" id="UP000323537"/>
    </source>
</evidence>